<name>A0A8S4F8P4_PLUXY</name>
<protein>
    <submittedName>
        <fullName evidence="7">(diamondback moth) hypothetical protein</fullName>
    </submittedName>
</protein>
<keyword evidence="3" id="KW-0862">Zinc</keyword>
<organism evidence="7 8">
    <name type="scientific">Plutella xylostella</name>
    <name type="common">Diamondback moth</name>
    <name type="synonym">Plutella maculipennis</name>
    <dbReference type="NCBI Taxonomy" id="51655"/>
    <lineage>
        <taxon>Eukaryota</taxon>
        <taxon>Metazoa</taxon>
        <taxon>Ecdysozoa</taxon>
        <taxon>Arthropoda</taxon>
        <taxon>Hexapoda</taxon>
        <taxon>Insecta</taxon>
        <taxon>Pterygota</taxon>
        <taxon>Neoptera</taxon>
        <taxon>Endopterygota</taxon>
        <taxon>Lepidoptera</taxon>
        <taxon>Glossata</taxon>
        <taxon>Ditrysia</taxon>
        <taxon>Yponomeutoidea</taxon>
        <taxon>Plutellidae</taxon>
        <taxon>Plutella</taxon>
    </lineage>
</organism>
<gene>
    <name evidence="7" type="ORF">PLXY2_LOCUS8213</name>
</gene>
<feature type="domain" description="THAP-type" evidence="6">
    <location>
        <begin position="1"/>
        <end position="67"/>
    </location>
</feature>
<evidence type="ECO:0000256" key="2">
    <source>
        <dbReference type="ARBA" id="ARBA00022771"/>
    </source>
</evidence>
<dbReference type="PROSITE" id="PS50950">
    <property type="entry name" value="ZF_THAP"/>
    <property type="match status" value="1"/>
</dbReference>
<comment type="caution">
    <text evidence="7">The sequence shown here is derived from an EMBL/GenBank/DDBJ whole genome shotgun (WGS) entry which is preliminary data.</text>
</comment>
<keyword evidence="2 5" id="KW-0863">Zinc-finger</keyword>
<proteinExistence type="predicted"/>
<dbReference type="EMBL" id="CAJHNJ030000030">
    <property type="protein sequence ID" value="CAG9124601.1"/>
    <property type="molecule type" value="Genomic_DNA"/>
</dbReference>
<dbReference type="AlphaFoldDB" id="A0A8S4F8P4"/>
<evidence type="ECO:0000256" key="4">
    <source>
        <dbReference type="ARBA" id="ARBA00023125"/>
    </source>
</evidence>
<evidence type="ECO:0000313" key="7">
    <source>
        <dbReference type="EMBL" id="CAG9124601.1"/>
    </source>
</evidence>
<dbReference type="GO" id="GO:0003677">
    <property type="term" value="F:DNA binding"/>
    <property type="evidence" value="ECO:0007669"/>
    <property type="project" value="UniProtKB-UniRule"/>
</dbReference>
<dbReference type="Pfam" id="PF05485">
    <property type="entry name" value="THAP"/>
    <property type="match status" value="1"/>
</dbReference>
<reference evidence="7" key="1">
    <citation type="submission" date="2020-11" db="EMBL/GenBank/DDBJ databases">
        <authorList>
            <person name="Whiteford S."/>
        </authorList>
    </citation>
    <scope>NUCLEOTIDE SEQUENCE</scope>
</reference>
<evidence type="ECO:0000259" key="6">
    <source>
        <dbReference type="PROSITE" id="PS50950"/>
    </source>
</evidence>
<dbReference type="GO" id="GO:0008270">
    <property type="term" value="F:zinc ion binding"/>
    <property type="evidence" value="ECO:0007669"/>
    <property type="project" value="UniProtKB-KW"/>
</dbReference>
<evidence type="ECO:0000256" key="1">
    <source>
        <dbReference type="ARBA" id="ARBA00022723"/>
    </source>
</evidence>
<keyword evidence="1" id="KW-0479">Metal-binding</keyword>
<evidence type="ECO:0000313" key="8">
    <source>
        <dbReference type="Proteomes" id="UP000653454"/>
    </source>
</evidence>
<keyword evidence="8" id="KW-1185">Reference proteome</keyword>
<sequence length="330" mass="38032">MAQATQKLQKNGRKCKKWVQVTGKEDLAYVPIEKLHGNKYICGKHFRPSDFKKKKTQLRRNAIPSLLITAKPLLEEILTGFRLHIFGSSKADHFTSALKSSILTRLSIPVSRGSNCEQDDNEILFDFHDIVFLKKDKKATGVEQRKKTVVESTVNTNFPELHLPEDFDCEIEEMEKTFKNFDKQPTVYVSGYLAKVLLKDVKCQECINAMKVDNPKPNSIYNYIALKEWWAEKISFTYPRLPHPHLRETQNCGICQGHEAGLTKHRQLHYRLQPAPALSNMQFCFKITYRKMVLILNKLSSRRVRGKQRPKQEIMLLPPGLDVGAQHGEL</sequence>
<dbReference type="SMART" id="SM00980">
    <property type="entry name" value="THAP"/>
    <property type="match status" value="1"/>
</dbReference>
<keyword evidence="4 5" id="KW-0238">DNA-binding</keyword>
<accession>A0A8S4F8P4</accession>
<dbReference type="SUPFAM" id="SSF57716">
    <property type="entry name" value="Glucocorticoid receptor-like (DNA-binding domain)"/>
    <property type="match status" value="1"/>
</dbReference>
<dbReference type="Proteomes" id="UP000653454">
    <property type="component" value="Unassembled WGS sequence"/>
</dbReference>
<dbReference type="InterPro" id="IPR006612">
    <property type="entry name" value="THAP_Znf"/>
</dbReference>
<evidence type="ECO:0000256" key="5">
    <source>
        <dbReference type="PROSITE-ProRule" id="PRU00309"/>
    </source>
</evidence>
<evidence type="ECO:0000256" key="3">
    <source>
        <dbReference type="ARBA" id="ARBA00022833"/>
    </source>
</evidence>